<evidence type="ECO:0000256" key="1">
    <source>
        <dbReference type="SAM" id="Phobius"/>
    </source>
</evidence>
<reference evidence="2 3" key="1">
    <citation type="submission" date="2020-08" db="EMBL/GenBank/DDBJ databases">
        <title>Genomic Encyclopedia of Type Strains, Phase IV (KMG-IV): sequencing the most valuable type-strain genomes for metagenomic binning, comparative biology and taxonomic classification.</title>
        <authorList>
            <person name="Goeker M."/>
        </authorList>
    </citation>
    <scope>NUCLEOTIDE SEQUENCE [LARGE SCALE GENOMIC DNA]</scope>
    <source>
        <strain evidence="2 3">DSM 105481</strain>
    </source>
</reference>
<comment type="caution">
    <text evidence="2">The sequence shown here is derived from an EMBL/GenBank/DDBJ whole genome shotgun (WGS) entry which is preliminary data.</text>
</comment>
<evidence type="ECO:0000313" key="3">
    <source>
        <dbReference type="Proteomes" id="UP000626697"/>
    </source>
</evidence>
<sequence>MNQKKKFTTLFGPTFLATLILLLLPDYRQWAIIPVMLFWLAFFTWESIDKKKAEKVNKPH</sequence>
<protein>
    <submittedName>
        <fullName evidence="2">Uncharacterized protein</fullName>
    </submittedName>
</protein>
<dbReference type="Proteomes" id="UP000626697">
    <property type="component" value="Unassembled WGS sequence"/>
</dbReference>
<dbReference type="RefSeq" id="WP_028392190.1">
    <property type="nucleotide sequence ID" value="NZ_JACJHX010000002.1"/>
</dbReference>
<accession>A0ABR6CLN8</accession>
<feature type="transmembrane region" description="Helical" evidence="1">
    <location>
        <begin position="7"/>
        <end position="24"/>
    </location>
</feature>
<keyword evidence="3" id="KW-1185">Reference proteome</keyword>
<keyword evidence="1" id="KW-1133">Transmembrane helix</keyword>
<gene>
    <name evidence="2" type="ORF">HNP81_001124</name>
</gene>
<organism evidence="2 3">
    <name type="scientific">Peribacillus huizhouensis</name>
    <dbReference type="NCBI Taxonomy" id="1501239"/>
    <lineage>
        <taxon>Bacteria</taxon>
        <taxon>Bacillati</taxon>
        <taxon>Bacillota</taxon>
        <taxon>Bacilli</taxon>
        <taxon>Bacillales</taxon>
        <taxon>Bacillaceae</taxon>
        <taxon>Peribacillus</taxon>
    </lineage>
</organism>
<dbReference type="EMBL" id="JACJHX010000002">
    <property type="protein sequence ID" value="MBA9025841.1"/>
    <property type="molecule type" value="Genomic_DNA"/>
</dbReference>
<feature type="transmembrane region" description="Helical" evidence="1">
    <location>
        <begin position="30"/>
        <end position="48"/>
    </location>
</feature>
<name>A0ABR6CLN8_9BACI</name>
<evidence type="ECO:0000313" key="2">
    <source>
        <dbReference type="EMBL" id="MBA9025841.1"/>
    </source>
</evidence>
<proteinExistence type="predicted"/>
<keyword evidence="1" id="KW-0472">Membrane</keyword>
<keyword evidence="1" id="KW-0812">Transmembrane</keyword>